<dbReference type="SUPFAM" id="SSF52768">
    <property type="entry name" value="Arginase/deacetylase"/>
    <property type="match status" value="1"/>
</dbReference>
<dbReference type="InterPro" id="IPR037138">
    <property type="entry name" value="His_deacetylse_dom_sf"/>
</dbReference>
<dbReference type="PRINTS" id="PR01270">
    <property type="entry name" value="HDASUPER"/>
</dbReference>
<reference evidence="2" key="1">
    <citation type="submission" date="2014-05" db="EMBL/GenBank/DDBJ databases">
        <title>The transcriptome of the halophilic microalga Tetraselmis sp. GSL018 isolated from the Great Salt Lake, Utah.</title>
        <authorList>
            <person name="Jinkerson R.E."/>
            <person name="D'Adamo S."/>
            <person name="Posewitz M.C."/>
        </authorList>
    </citation>
    <scope>NUCLEOTIDE SEQUENCE</scope>
    <source>
        <strain evidence="2">GSL018</strain>
    </source>
</reference>
<dbReference type="GO" id="GO:0005737">
    <property type="term" value="C:cytoplasm"/>
    <property type="evidence" value="ECO:0007669"/>
    <property type="project" value="TreeGrafter"/>
</dbReference>
<dbReference type="AlphaFoldDB" id="A0A061RA23"/>
<organism evidence="2">
    <name type="scientific">Tetraselmis sp. GSL018</name>
    <dbReference type="NCBI Taxonomy" id="582737"/>
    <lineage>
        <taxon>Eukaryota</taxon>
        <taxon>Viridiplantae</taxon>
        <taxon>Chlorophyta</taxon>
        <taxon>core chlorophytes</taxon>
        <taxon>Chlorodendrophyceae</taxon>
        <taxon>Chlorodendrales</taxon>
        <taxon>Chlorodendraceae</taxon>
        <taxon>Tetraselmis</taxon>
    </lineage>
</organism>
<dbReference type="Gene3D" id="3.40.800.20">
    <property type="entry name" value="Histone deacetylase domain"/>
    <property type="match status" value="1"/>
</dbReference>
<dbReference type="PANTHER" id="PTHR10625:SF11">
    <property type="entry name" value="HISTONE DEACETYLASE 14, CHLOROPLASTIC"/>
    <property type="match status" value="1"/>
</dbReference>
<accession>A0A061RA23</accession>
<dbReference type="GO" id="GO:0000118">
    <property type="term" value="C:histone deacetylase complex"/>
    <property type="evidence" value="ECO:0007669"/>
    <property type="project" value="TreeGrafter"/>
</dbReference>
<proteinExistence type="predicted"/>
<dbReference type="PANTHER" id="PTHR10625">
    <property type="entry name" value="HISTONE DEACETYLASE HDAC1-RELATED"/>
    <property type="match status" value="1"/>
</dbReference>
<evidence type="ECO:0000313" key="2">
    <source>
        <dbReference type="EMBL" id="JAC67356.1"/>
    </source>
</evidence>
<feature type="domain" description="Histone deacetylase" evidence="1">
    <location>
        <begin position="1"/>
        <end position="151"/>
    </location>
</feature>
<protein>
    <submittedName>
        <fullName evidence="2">Histone deacetylase 14-like</fullName>
    </submittedName>
</protein>
<gene>
    <name evidence="2" type="ORF">TSPGSL018_11375</name>
</gene>
<evidence type="ECO:0000259" key="1">
    <source>
        <dbReference type="Pfam" id="PF00850"/>
    </source>
</evidence>
<dbReference type="InterPro" id="IPR000286">
    <property type="entry name" value="HDACs"/>
</dbReference>
<dbReference type="Pfam" id="PF00850">
    <property type="entry name" value="Hist_deacetyl"/>
    <property type="match status" value="1"/>
</dbReference>
<dbReference type="InterPro" id="IPR023696">
    <property type="entry name" value="Ureohydrolase_dom_sf"/>
</dbReference>
<sequence length="198" mass="21805">MGFCLFNNISIMARYAQNALGLKKVMIFDFDVHHGNGTHDIFYDDPSVLFVSTHQAGSYPGTGQMHETGSGDGEGYSMNIPLPGDSGDAAMMAAFEEIVKPAAYRYKPDIILVSAGYDAHWRDPLAGLQFRTSTYHWLSNSVKDLAADLCATPTRTKRQSQANHIRMQADTPPVMHFGHFLQSLLKTSVSVQTGRCKS</sequence>
<name>A0A061RA23_9CHLO</name>
<dbReference type="EMBL" id="GBEZ01019163">
    <property type="protein sequence ID" value="JAC67356.1"/>
    <property type="molecule type" value="Transcribed_RNA"/>
</dbReference>
<dbReference type="CDD" id="cd09992">
    <property type="entry name" value="HDAC_classII"/>
    <property type="match status" value="1"/>
</dbReference>
<dbReference type="GO" id="GO:0040029">
    <property type="term" value="P:epigenetic regulation of gene expression"/>
    <property type="evidence" value="ECO:0007669"/>
    <property type="project" value="TreeGrafter"/>
</dbReference>
<dbReference type="InterPro" id="IPR023801">
    <property type="entry name" value="His_deacetylse_dom"/>
</dbReference>
<dbReference type="GO" id="GO:0004407">
    <property type="term" value="F:histone deacetylase activity"/>
    <property type="evidence" value="ECO:0007669"/>
    <property type="project" value="TreeGrafter"/>
</dbReference>